<dbReference type="SUPFAM" id="SSF56235">
    <property type="entry name" value="N-terminal nucleophile aminohydrolases (Ntn hydrolases)"/>
    <property type="match status" value="1"/>
</dbReference>
<name>H8Z8V4_NEMA1</name>
<dbReference type="Gene3D" id="3.60.20.10">
    <property type="entry name" value="Glutamine Phosphoribosylpyrophosphate, subunit 1, domain 1"/>
    <property type="match status" value="1"/>
</dbReference>
<keyword evidence="1" id="KW-0647">Proteasome</keyword>
<evidence type="ECO:0000313" key="2">
    <source>
        <dbReference type="EMBL" id="EHY66385.1"/>
    </source>
</evidence>
<reference evidence="3" key="2">
    <citation type="submission" date="2012-10" db="EMBL/GenBank/DDBJ databases">
        <authorList>
            <consortium name="The Broad Institute Genome Sequencing Platform"/>
            <consortium name="The Broad Institute Genome Sequencing Center for Infectious Disease"/>
            <person name="Cuomo C."/>
            <person name="Troemel E."/>
            <person name="Walker B."/>
            <person name="Young S.K."/>
            <person name="Zeng Q."/>
            <person name="Gargeya S."/>
            <person name="Fitzgerald M."/>
            <person name="Haas B."/>
            <person name="Abouelleil A."/>
            <person name="Alvarado L."/>
            <person name="Arachchi H.M."/>
            <person name="Berlin A.M."/>
            <person name="Chapman S.B."/>
            <person name="Goldberg J."/>
            <person name="Griggs A."/>
            <person name="Gujja S."/>
            <person name="Hansen M."/>
            <person name="Howarth C."/>
            <person name="Imamovic A."/>
            <person name="Larimer J."/>
            <person name="McCowan C."/>
            <person name="Murphy C."/>
            <person name="Neiman D."/>
            <person name="Pearson M."/>
            <person name="Priest M."/>
            <person name="Roberts A."/>
            <person name="Saif S."/>
            <person name="Shea T."/>
            <person name="Sisk P."/>
            <person name="Sykes S."/>
            <person name="Wortman J."/>
            <person name="Nusbaum C."/>
            <person name="Birren B."/>
        </authorList>
    </citation>
    <scope>NUCLEOTIDE SEQUENCE</scope>
    <source>
        <strain evidence="3">ERTm6</strain>
    </source>
</reference>
<dbReference type="GO" id="GO:0051603">
    <property type="term" value="P:proteolysis involved in protein catabolic process"/>
    <property type="evidence" value="ECO:0007669"/>
    <property type="project" value="InterPro"/>
</dbReference>
<keyword evidence="4" id="KW-1185">Reference proteome</keyword>
<reference evidence="3 4" key="3">
    <citation type="journal article" date="2014" name="Genome Announc.">
        <title>Genome Sequence of the Microsporidian Species Nematocida sp1 Strain ERTm6 (ATCC PRA-372).</title>
        <authorList>
            <person name="Bakowski M.A."/>
            <person name="Priest M."/>
            <person name="Young S."/>
            <person name="Cuomo C.A."/>
            <person name="Troemel E.R."/>
        </authorList>
    </citation>
    <scope>NUCLEOTIDE SEQUENCE [LARGE SCALE GENOMIC DNA]</scope>
    <source>
        <strain evidence="3 4">ERTm6</strain>
    </source>
</reference>
<dbReference type="PANTHER" id="PTHR11599">
    <property type="entry name" value="PROTEASOME SUBUNIT ALPHA/BETA"/>
    <property type="match status" value="1"/>
</dbReference>
<dbReference type="HOGENOM" id="CLU_035750_8_1_1"/>
<dbReference type="InterPro" id="IPR029055">
    <property type="entry name" value="Ntn_hydrolases_N"/>
</dbReference>
<protein>
    <submittedName>
        <fullName evidence="2">Uncharacterized protein</fullName>
    </submittedName>
</protein>
<organism evidence="2">
    <name type="scientific">Nematocida ausubeli (strain ATCC PRA-371 / ERTm2)</name>
    <name type="common">Nematode killer fungus</name>
    <dbReference type="NCBI Taxonomy" id="1913371"/>
    <lineage>
        <taxon>Eukaryota</taxon>
        <taxon>Fungi</taxon>
        <taxon>Fungi incertae sedis</taxon>
        <taxon>Microsporidia</taxon>
        <taxon>Nematocida</taxon>
    </lineage>
</organism>
<dbReference type="GO" id="GO:0005839">
    <property type="term" value="C:proteasome core complex"/>
    <property type="evidence" value="ECO:0007669"/>
    <property type="project" value="InterPro"/>
</dbReference>
<dbReference type="Proteomes" id="UP000054524">
    <property type="component" value="Unassembled WGS sequence"/>
</dbReference>
<dbReference type="Proteomes" id="UP000005622">
    <property type="component" value="Unassembled WGS sequence"/>
</dbReference>
<accession>H8Z8V4</accession>
<evidence type="ECO:0000313" key="3">
    <source>
        <dbReference type="EMBL" id="KFG26900.1"/>
    </source>
</evidence>
<proteinExistence type="predicted"/>
<accession>A0A086J432</accession>
<sequence>MSSKERYNYFCTFTPEGKILPIEGVIRSTEHGSSCVALHNKNMAVIIAQRTGKNDKLLNGQTKIKQIDTNLVYVYAGVTNDGMKFQHVLRDEIQLANYKYGTPLPIMHLIESQQFNNALEIMRYGRRASGISVILAGIDKGKISVIEMGPTGEAIPCFGSCIGSRAQSARTILESYDGEILDLSNEDLQALALSAFKNAVNDPEVISNGQFDVCTVSLTEGVKLIPGSEIEAGSM</sequence>
<evidence type="ECO:0000256" key="1">
    <source>
        <dbReference type="ARBA" id="ARBA00022942"/>
    </source>
</evidence>
<dbReference type="InterPro" id="IPR001353">
    <property type="entry name" value="Proteasome_sua/b"/>
</dbReference>
<gene>
    <name evidence="2" type="ORF">NERG_00024</name>
    <name evidence="3" type="ORF">NESG_01056</name>
</gene>
<dbReference type="EMBL" id="JH604633">
    <property type="protein sequence ID" value="EHY66385.1"/>
    <property type="molecule type" value="Genomic_DNA"/>
</dbReference>
<dbReference type="EMBL" id="AKIJ01000002">
    <property type="protein sequence ID" value="KFG26900.1"/>
    <property type="molecule type" value="Genomic_DNA"/>
</dbReference>
<dbReference type="Pfam" id="PF00227">
    <property type="entry name" value="Proteasome"/>
    <property type="match status" value="1"/>
</dbReference>
<evidence type="ECO:0000313" key="4">
    <source>
        <dbReference type="Proteomes" id="UP000054524"/>
    </source>
</evidence>
<reference evidence="2" key="1">
    <citation type="submission" date="2011-03" db="EMBL/GenBank/DDBJ databases">
        <title>The Genome Sequence of Nematocida sp1 strain ERTm2.</title>
        <authorList>
            <consortium name="The Broad Institute Genome Sequencing Platform"/>
            <consortium name="The Broad Institute Genome Sequencing Center for Infectious Disease"/>
            <person name="Cuomo C."/>
            <person name="Troemel E."/>
            <person name="Young S.K."/>
            <person name="Zeng Q."/>
            <person name="Gargeya S."/>
            <person name="Fitzgerald M."/>
            <person name="Haas B."/>
            <person name="Abouelleil A."/>
            <person name="Alvarado L."/>
            <person name="Arachchi H.M."/>
            <person name="Berlin A."/>
            <person name="Brown A."/>
            <person name="Chapman S.B."/>
            <person name="Chen Z."/>
            <person name="Dunbar C."/>
            <person name="Freedman E."/>
            <person name="Gearin G."/>
            <person name="Gellesch M."/>
            <person name="Goldberg J."/>
            <person name="Griggs A."/>
            <person name="Gujja S."/>
            <person name="Heilman E.R."/>
            <person name="Heiman D."/>
            <person name="Howarth C."/>
            <person name="Larson L."/>
            <person name="Lui A."/>
            <person name="MacDonald P.J.P."/>
            <person name="Mehta T."/>
            <person name="Montmayeur A."/>
            <person name="Murphy C."/>
            <person name="Neiman D."/>
            <person name="Pearson M."/>
            <person name="Priest M."/>
            <person name="Roberts A."/>
            <person name="Saif S."/>
            <person name="Shea T."/>
            <person name="Shenoy N."/>
            <person name="Sisk P."/>
            <person name="Stolte C."/>
            <person name="Sykes S."/>
            <person name="White J."/>
            <person name="Yandava C."/>
            <person name="Wortman J."/>
            <person name="Nusbaum C."/>
            <person name="Birren B."/>
        </authorList>
    </citation>
    <scope>NUCLEOTIDE SEQUENCE</scope>
    <source>
        <strain evidence="2">ERTm2</strain>
    </source>
</reference>
<dbReference type="AlphaFoldDB" id="H8Z8V4"/>
<dbReference type="InterPro" id="IPR050115">
    <property type="entry name" value="Proteasome_alpha"/>
</dbReference>
<dbReference type="OrthoDB" id="431557at2759"/>
<dbReference type="STRING" id="944018.H8Z8V4"/>